<name>A0A0M4EB52_DROBS</name>
<dbReference type="EMBL" id="CP012524">
    <property type="protein sequence ID" value="ALC40690.1"/>
    <property type="molecule type" value="Genomic_DNA"/>
</dbReference>
<dbReference type="AlphaFoldDB" id="A0A0M4EB52"/>
<evidence type="ECO:0000256" key="1">
    <source>
        <dbReference type="ARBA" id="ARBA00022723"/>
    </source>
</evidence>
<proteinExistence type="predicted"/>
<evidence type="ECO:0000259" key="4">
    <source>
        <dbReference type="PROSITE" id="PS51800"/>
    </source>
</evidence>
<dbReference type="Pfam" id="PF05253">
    <property type="entry name" value="zf-U11-48K"/>
    <property type="match status" value="1"/>
</dbReference>
<evidence type="ECO:0000313" key="6">
    <source>
        <dbReference type="Proteomes" id="UP000494163"/>
    </source>
</evidence>
<keyword evidence="1" id="KW-0479">Metal-binding</keyword>
<evidence type="ECO:0000256" key="2">
    <source>
        <dbReference type="ARBA" id="ARBA00022771"/>
    </source>
</evidence>
<sequence length="113" mass="13116">MLRCVFNTTHLIKAQEFQSHLLSCESRPDFDRFVIADALPAELSAADQIDIIQCKEDWDAEPVVESYKPESHITNKLIMRRLTGGSASVRREFRESERKRFQNITEVNQDESM</sequence>
<dbReference type="OrthoDB" id="5839404at2759"/>
<evidence type="ECO:0000313" key="5">
    <source>
        <dbReference type="EMBL" id="ALC40690.1"/>
    </source>
</evidence>
<gene>
    <name evidence="5" type="ORF">Dbus_chr2Rg269</name>
</gene>
<keyword evidence="2" id="KW-0863">Zinc-finger</keyword>
<keyword evidence="3" id="KW-0862">Zinc</keyword>
<reference evidence="5 6" key="1">
    <citation type="submission" date="2015-08" db="EMBL/GenBank/DDBJ databases">
        <title>Ancestral chromatin configuration constrains chromatin evolution on differentiating sex chromosomes in Drosophila.</title>
        <authorList>
            <person name="Zhou Q."/>
            <person name="Bachtrog D."/>
        </authorList>
    </citation>
    <scope>NUCLEOTIDE SEQUENCE [LARGE SCALE GENOMIC DNA]</scope>
    <source>
        <tissue evidence="5">Whole larvae</tissue>
    </source>
</reference>
<dbReference type="InterPro" id="IPR022776">
    <property type="entry name" value="TRM13/UPF0224_CHHC_Znf_dom"/>
</dbReference>
<feature type="domain" description="CHHC U11-48K-type" evidence="4">
    <location>
        <begin position="1"/>
        <end position="28"/>
    </location>
</feature>
<dbReference type="PROSITE" id="PS51800">
    <property type="entry name" value="ZF_CHHC_U11_48K"/>
    <property type="match status" value="1"/>
</dbReference>
<evidence type="ECO:0000256" key="3">
    <source>
        <dbReference type="ARBA" id="ARBA00022833"/>
    </source>
</evidence>
<organism evidence="5 6">
    <name type="scientific">Drosophila busckii</name>
    <name type="common">Fruit fly</name>
    <dbReference type="NCBI Taxonomy" id="30019"/>
    <lineage>
        <taxon>Eukaryota</taxon>
        <taxon>Metazoa</taxon>
        <taxon>Ecdysozoa</taxon>
        <taxon>Arthropoda</taxon>
        <taxon>Hexapoda</taxon>
        <taxon>Insecta</taxon>
        <taxon>Pterygota</taxon>
        <taxon>Neoptera</taxon>
        <taxon>Endopterygota</taxon>
        <taxon>Diptera</taxon>
        <taxon>Brachycera</taxon>
        <taxon>Muscomorpha</taxon>
        <taxon>Ephydroidea</taxon>
        <taxon>Drosophilidae</taxon>
        <taxon>Drosophila</taxon>
    </lineage>
</organism>
<keyword evidence="6" id="KW-1185">Reference proteome</keyword>
<dbReference type="GO" id="GO:0008270">
    <property type="term" value="F:zinc ion binding"/>
    <property type="evidence" value="ECO:0007669"/>
    <property type="project" value="UniProtKB-KW"/>
</dbReference>
<accession>A0A0M4EB52</accession>
<protein>
    <submittedName>
        <fullName evidence="5">Maker15</fullName>
    </submittedName>
</protein>
<dbReference type="Proteomes" id="UP000494163">
    <property type="component" value="Chromosome 2R"/>
</dbReference>